<keyword evidence="6 8" id="KW-1133">Transmembrane helix</keyword>
<feature type="transmembrane region" description="Helical" evidence="8">
    <location>
        <begin position="340"/>
        <end position="360"/>
    </location>
</feature>
<dbReference type="InterPro" id="IPR003804">
    <property type="entry name" value="Lactate_perm"/>
</dbReference>
<feature type="transmembrane region" description="Helical" evidence="8">
    <location>
        <begin position="234"/>
        <end position="253"/>
    </location>
</feature>
<dbReference type="AlphaFoldDB" id="A0AA48GQ34"/>
<dbReference type="EMBL" id="AP027080">
    <property type="protein sequence ID" value="BDU71927.1"/>
    <property type="molecule type" value="Genomic_DNA"/>
</dbReference>
<feature type="transmembrane region" description="Helical" evidence="8">
    <location>
        <begin position="372"/>
        <end position="396"/>
    </location>
</feature>
<protein>
    <recommendedName>
        <fullName evidence="8">L-lactate permease</fullName>
    </recommendedName>
</protein>
<accession>A0AA48GQ34</accession>
<evidence type="ECO:0000256" key="1">
    <source>
        <dbReference type="ARBA" id="ARBA00004651"/>
    </source>
</evidence>
<comment type="similarity">
    <text evidence="2 8">Belongs to the lactate permease family.</text>
</comment>
<feature type="transmembrane region" description="Helical" evidence="8">
    <location>
        <begin position="209"/>
        <end position="228"/>
    </location>
</feature>
<evidence type="ECO:0000256" key="7">
    <source>
        <dbReference type="ARBA" id="ARBA00023136"/>
    </source>
</evidence>
<dbReference type="PANTHER" id="PTHR30003:SF0">
    <property type="entry name" value="GLYCOLATE PERMEASE GLCA-RELATED"/>
    <property type="match status" value="1"/>
</dbReference>
<gene>
    <name evidence="9" type="primary">glcA</name>
    <name evidence="9" type="ORF">METEAL_11010</name>
</gene>
<proteinExistence type="inferred from homology"/>
<evidence type="ECO:0000256" key="8">
    <source>
        <dbReference type="RuleBase" id="RU365092"/>
    </source>
</evidence>
<evidence type="ECO:0000256" key="2">
    <source>
        <dbReference type="ARBA" id="ARBA00010100"/>
    </source>
</evidence>
<dbReference type="KEGG" id="msil:METEAL_11010"/>
<sequence length="544" mass="57191">MLSGALVASLPLLVLLIGIPLMMKPAAKVAPIALVVTVLGAILFFGLPTKVVLLAALQGGLTGIFPIMYIPFGALVIYNVLKVTGWMDKMQGAMANLTIDRRAQALLIAFGFGAFLEGICGFGAPVAIPAMILVGLGYNPMMAAMVCLVANTGPVPFGSLAIPTVTLAKTTGQDLMGLSMMTGRLMAPLAFIMAFATVYAMSRGKGMRGALGTILVTGASFAVTEFLVSNFVSAELTSVLAALVCLTATAIHLKFKAKEEPWLFEGEKASDNAAPEFHPRELFLSWLPYLLLATFIILVNLKATKPLFAGTAPGWQALLIKVQIYNPGKLYAFSWLQTPGTVMLIAGLVAFPFMGVKYAVVGAQFGKTFRQMIPSFIAVACILAISEVMNVSLPIVDPKTKLAVWGVLGTKQISMVATLSQSIVHVVSRSVYPLLSPLFGMIGVFLTGSNTSANALFGNLQVLTAKAMGLSDILMAAAGSAGASAGKMVSPQSIVIAATAVGLAGKEGQIMRQTINYTIPYVILLGLMVWAFAFLFPGLVPLGR</sequence>
<dbReference type="GO" id="GO:0015295">
    <property type="term" value="F:solute:proton symporter activity"/>
    <property type="evidence" value="ECO:0007669"/>
    <property type="project" value="TreeGrafter"/>
</dbReference>
<feature type="transmembrane region" description="Helical" evidence="8">
    <location>
        <begin position="105"/>
        <end position="132"/>
    </location>
</feature>
<feature type="transmembrane region" description="Helical" evidence="8">
    <location>
        <begin position="30"/>
        <end position="57"/>
    </location>
</feature>
<keyword evidence="7 8" id="KW-0472">Membrane</keyword>
<dbReference type="Pfam" id="PF02652">
    <property type="entry name" value="Lactate_perm"/>
    <property type="match status" value="1"/>
</dbReference>
<feature type="transmembrane region" description="Helical" evidence="8">
    <location>
        <begin position="402"/>
        <end position="419"/>
    </location>
</feature>
<evidence type="ECO:0000313" key="9">
    <source>
        <dbReference type="EMBL" id="BDU71927.1"/>
    </source>
</evidence>
<reference evidence="10" key="1">
    <citation type="journal article" date="2023" name="Int. J. Syst. Evol. Microbiol.">
        <title>Mesoterricola silvestris gen. nov., sp. nov., Mesoterricola sediminis sp. nov., Geothrix oryzae sp. nov., Geothrix edaphica sp. nov., Geothrix rubra sp. nov., and Geothrix limicola sp. nov., six novel members of Acidobacteriota isolated from soils.</title>
        <authorList>
            <person name="Itoh H."/>
            <person name="Sugisawa Y."/>
            <person name="Mise K."/>
            <person name="Xu Z."/>
            <person name="Kuniyasu M."/>
            <person name="Ushijima N."/>
            <person name="Kawano K."/>
            <person name="Kobayashi E."/>
            <person name="Shiratori Y."/>
            <person name="Masuda Y."/>
            <person name="Senoo K."/>
        </authorList>
    </citation>
    <scope>NUCLEOTIDE SEQUENCE [LARGE SCALE GENOMIC DNA]</scope>
    <source>
        <strain evidence="10">W79</strain>
    </source>
</reference>
<evidence type="ECO:0000256" key="4">
    <source>
        <dbReference type="ARBA" id="ARBA00022475"/>
    </source>
</evidence>
<feature type="transmembrane region" description="Helical" evidence="8">
    <location>
        <begin position="6"/>
        <end position="23"/>
    </location>
</feature>
<comment type="function">
    <text evidence="8">Uptake of L-lactate across the membrane. Can also transport D-lactate and glycolate.</text>
</comment>
<dbReference type="NCBIfam" id="TIGR00795">
    <property type="entry name" value="lctP"/>
    <property type="match status" value="1"/>
</dbReference>
<comment type="subcellular location">
    <subcellularLocation>
        <location evidence="1 8">Cell membrane</location>
        <topology evidence="1 8">Multi-pass membrane protein</topology>
    </subcellularLocation>
</comment>
<evidence type="ECO:0000256" key="5">
    <source>
        <dbReference type="ARBA" id="ARBA00022692"/>
    </source>
</evidence>
<keyword evidence="10" id="KW-1185">Reference proteome</keyword>
<keyword evidence="3 8" id="KW-0813">Transport</keyword>
<keyword evidence="5 8" id="KW-0812">Transmembrane</keyword>
<feature type="transmembrane region" description="Helical" evidence="8">
    <location>
        <begin position="519"/>
        <end position="540"/>
    </location>
</feature>
<feature type="transmembrane region" description="Helical" evidence="8">
    <location>
        <begin position="282"/>
        <end position="301"/>
    </location>
</feature>
<keyword evidence="4 8" id="KW-1003">Cell membrane</keyword>
<feature type="transmembrane region" description="Helical" evidence="8">
    <location>
        <begin position="185"/>
        <end position="202"/>
    </location>
</feature>
<evidence type="ECO:0000256" key="3">
    <source>
        <dbReference type="ARBA" id="ARBA00022448"/>
    </source>
</evidence>
<organism evidence="9 10">
    <name type="scientific">Mesoterricola silvestris</name>
    <dbReference type="NCBI Taxonomy" id="2927979"/>
    <lineage>
        <taxon>Bacteria</taxon>
        <taxon>Pseudomonadati</taxon>
        <taxon>Acidobacteriota</taxon>
        <taxon>Holophagae</taxon>
        <taxon>Holophagales</taxon>
        <taxon>Holophagaceae</taxon>
        <taxon>Mesoterricola</taxon>
    </lineage>
</organism>
<dbReference type="GO" id="GO:0015129">
    <property type="term" value="F:lactate transmembrane transporter activity"/>
    <property type="evidence" value="ECO:0007669"/>
    <property type="project" value="UniProtKB-UniRule"/>
</dbReference>
<dbReference type="Proteomes" id="UP001238179">
    <property type="component" value="Chromosome"/>
</dbReference>
<evidence type="ECO:0000313" key="10">
    <source>
        <dbReference type="Proteomes" id="UP001238179"/>
    </source>
</evidence>
<name>A0AA48GQ34_9BACT</name>
<evidence type="ECO:0000256" key="6">
    <source>
        <dbReference type="ARBA" id="ARBA00022989"/>
    </source>
</evidence>
<dbReference type="PANTHER" id="PTHR30003">
    <property type="entry name" value="L-LACTATE PERMEASE"/>
    <property type="match status" value="1"/>
</dbReference>
<feature type="transmembrane region" description="Helical" evidence="8">
    <location>
        <begin position="63"/>
        <end position="84"/>
    </location>
</feature>
<dbReference type="GO" id="GO:0005886">
    <property type="term" value="C:plasma membrane"/>
    <property type="evidence" value="ECO:0007669"/>
    <property type="project" value="UniProtKB-SubCell"/>
</dbReference>